<dbReference type="GO" id="GO:0006308">
    <property type="term" value="P:DNA catabolic process"/>
    <property type="evidence" value="ECO:0007669"/>
    <property type="project" value="UniProtKB-UniRule"/>
</dbReference>
<dbReference type="CDD" id="cd04489">
    <property type="entry name" value="ExoVII_LU_OBF"/>
    <property type="match status" value="1"/>
</dbReference>
<feature type="domain" description="Exonuclease VII large subunit C-terminal" evidence="7">
    <location>
        <begin position="130"/>
        <end position="429"/>
    </location>
</feature>
<sequence>MFERPDPASAPRIWDVGALCRAVADALEARFNPVAVRGEITGFSRASSGHCYFSIKDGQGQIRCAMFRRAAMLLDGTPRDGEMVELRGRLAVYEARGDLQLIVESLQRAGQGALFEQFLRLKARLESEGLFDSARKRGLPVMPRSIGLVTSPGAAALHDVVTALRRRVPHLPVVLAPALVQGAAAPASICAALHALYRMAEPSGDGAGHPPVEVILLVRGGGSIEDLWAFNDEQVARTLAKSPVPVVSGVGHETDFTIADFCADLRAPTPTAAAELVAQPQATWLAGMDALAGRLSDSLQRQIDGRHQRLDMAAQRLGRPSGLVARQELRLARLAQQLRHGAAWTARRCAQRQDGLADRLPKAVAQGVARQAQRLDHAALRLELLDPRLVLQRGYALLTDSEGLPVTRTAQVRTGDAVRAAVSDGEIDLTVSAPRLL</sequence>
<dbReference type="HAMAP" id="MF_00378">
    <property type="entry name" value="Exonuc_7_L"/>
    <property type="match status" value="1"/>
</dbReference>
<keyword evidence="4 5" id="KW-0269">Exonuclease</keyword>
<evidence type="ECO:0000256" key="2">
    <source>
        <dbReference type="ARBA" id="ARBA00022722"/>
    </source>
</evidence>
<dbReference type="RefSeq" id="WP_013595053.1">
    <property type="nucleotide sequence ID" value="NC_015138.1"/>
</dbReference>
<dbReference type="InterPro" id="IPR020579">
    <property type="entry name" value="Exonuc_VII_lsu_C"/>
</dbReference>
<dbReference type="EC" id="3.1.11.6" evidence="5"/>
<feature type="domain" description="OB-fold nucleic acid binding" evidence="8">
    <location>
        <begin position="15"/>
        <end position="106"/>
    </location>
</feature>
<keyword evidence="10" id="KW-1185">Reference proteome</keyword>
<dbReference type="HOGENOM" id="CLU_023625_3_1_4"/>
<gene>
    <name evidence="5" type="primary">xseA</name>
    <name evidence="9" type="ordered locus">Acav_2641</name>
</gene>
<evidence type="ECO:0000313" key="9">
    <source>
        <dbReference type="EMBL" id="ADX46553.1"/>
    </source>
</evidence>
<dbReference type="GeneID" id="34235560"/>
<dbReference type="PANTHER" id="PTHR30008">
    <property type="entry name" value="EXODEOXYRIBONUCLEASE 7 LARGE SUBUNIT"/>
    <property type="match status" value="1"/>
</dbReference>
<dbReference type="KEGG" id="aaa:Acav_2641"/>
<proteinExistence type="inferred from homology"/>
<dbReference type="NCBIfam" id="TIGR00237">
    <property type="entry name" value="xseA"/>
    <property type="match status" value="1"/>
</dbReference>
<comment type="similarity">
    <text evidence="5 6">Belongs to the XseA family.</text>
</comment>
<dbReference type="InterPro" id="IPR003753">
    <property type="entry name" value="Exonuc_VII_L"/>
</dbReference>
<dbReference type="GO" id="GO:0008855">
    <property type="term" value="F:exodeoxyribonuclease VII activity"/>
    <property type="evidence" value="ECO:0007669"/>
    <property type="project" value="UniProtKB-UniRule"/>
</dbReference>
<dbReference type="AlphaFoldDB" id="F0Q2A5"/>
<reference evidence="9" key="1">
    <citation type="submission" date="2011-02" db="EMBL/GenBank/DDBJ databases">
        <title>Complete sequence of Acidovorax avenae subsp. avenae ATCC 19860.</title>
        <authorList>
            <consortium name="US DOE Joint Genome Institute"/>
            <person name="Lucas S."/>
            <person name="Copeland A."/>
            <person name="Lapidus A."/>
            <person name="Cheng J.-F."/>
            <person name="Goodwin L."/>
            <person name="Pitluck S."/>
            <person name="Chertkov O."/>
            <person name="Held B."/>
            <person name="Detter J.C."/>
            <person name="Han C."/>
            <person name="Tapia R."/>
            <person name="Land M."/>
            <person name="Hauser L."/>
            <person name="Kyrpides N."/>
            <person name="Ivanova N."/>
            <person name="Ovchinnikova G."/>
            <person name="Pagani I."/>
            <person name="Gordon S."/>
            <person name="Woyke T."/>
        </authorList>
    </citation>
    <scope>NUCLEOTIDE SEQUENCE</scope>
    <source>
        <strain evidence="9">ATCC 19860</strain>
    </source>
</reference>
<evidence type="ECO:0000313" key="10">
    <source>
        <dbReference type="Proteomes" id="UP000002482"/>
    </source>
</evidence>
<dbReference type="OrthoDB" id="9802795at2"/>
<evidence type="ECO:0000256" key="1">
    <source>
        <dbReference type="ARBA" id="ARBA00022490"/>
    </source>
</evidence>
<keyword evidence="2 5" id="KW-0540">Nuclease</keyword>
<dbReference type="GO" id="GO:0005737">
    <property type="term" value="C:cytoplasm"/>
    <property type="evidence" value="ECO:0007669"/>
    <property type="project" value="UniProtKB-SubCell"/>
</dbReference>
<protein>
    <recommendedName>
        <fullName evidence="5">Exodeoxyribonuclease 7 large subunit</fullName>
        <ecNumber evidence="5">3.1.11.6</ecNumber>
    </recommendedName>
    <alternativeName>
        <fullName evidence="5">Exodeoxyribonuclease VII large subunit</fullName>
        <shortName evidence="5">Exonuclease VII large subunit</shortName>
    </alternativeName>
</protein>
<dbReference type="EMBL" id="CP002521">
    <property type="protein sequence ID" value="ADX46553.1"/>
    <property type="molecule type" value="Genomic_DNA"/>
</dbReference>
<dbReference type="GO" id="GO:0003676">
    <property type="term" value="F:nucleic acid binding"/>
    <property type="evidence" value="ECO:0007669"/>
    <property type="project" value="InterPro"/>
</dbReference>
<evidence type="ECO:0000256" key="6">
    <source>
        <dbReference type="RuleBase" id="RU004355"/>
    </source>
</evidence>
<dbReference type="GO" id="GO:0009318">
    <property type="term" value="C:exodeoxyribonuclease VII complex"/>
    <property type="evidence" value="ECO:0007669"/>
    <property type="project" value="UniProtKB-UniRule"/>
</dbReference>
<keyword evidence="1 5" id="KW-0963">Cytoplasm</keyword>
<dbReference type="Pfam" id="PF13742">
    <property type="entry name" value="tRNA_anti_2"/>
    <property type="match status" value="1"/>
</dbReference>
<accession>F0Q2A5</accession>
<evidence type="ECO:0000256" key="5">
    <source>
        <dbReference type="HAMAP-Rule" id="MF_00378"/>
    </source>
</evidence>
<comment type="subunit">
    <text evidence="5">Heterooligomer composed of large and small subunits.</text>
</comment>
<dbReference type="InterPro" id="IPR025824">
    <property type="entry name" value="OB-fold_nuc-bd_dom"/>
</dbReference>
<dbReference type="Pfam" id="PF02601">
    <property type="entry name" value="Exonuc_VII_L"/>
    <property type="match status" value="1"/>
</dbReference>
<comment type="catalytic activity">
    <reaction evidence="5 6">
        <text>Exonucleolytic cleavage in either 5'- to 3'- or 3'- to 5'-direction to yield nucleoside 5'-phosphates.</text>
        <dbReference type="EC" id="3.1.11.6"/>
    </reaction>
</comment>
<keyword evidence="3 5" id="KW-0378">Hydrolase</keyword>
<evidence type="ECO:0000256" key="3">
    <source>
        <dbReference type="ARBA" id="ARBA00022801"/>
    </source>
</evidence>
<name>F0Q2A5_PARA1</name>
<organism evidence="9 10">
    <name type="scientific">Paracidovorax avenae (strain ATCC 19860 / DSM 7227 / CCUG 15838 / JCM 20985 / LMG 2117 / NCPPB 1011)</name>
    <name type="common">Acidovorax avenae</name>
    <dbReference type="NCBI Taxonomy" id="643561"/>
    <lineage>
        <taxon>Bacteria</taxon>
        <taxon>Pseudomonadati</taxon>
        <taxon>Pseudomonadota</taxon>
        <taxon>Betaproteobacteria</taxon>
        <taxon>Burkholderiales</taxon>
        <taxon>Comamonadaceae</taxon>
        <taxon>Paracidovorax</taxon>
    </lineage>
</organism>
<comment type="function">
    <text evidence="5">Bidirectionally degrades single-stranded DNA into large acid-insoluble oligonucleotides, which are then degraded further into small acid-soluble oligonucleotides.</text>
</comment>
<evidence type="ECO:0000256" key="4">
    <source>
        <dbReference type="ARBA" id="ARBA00022839"/>
    </source>
</evidence>
<comment type="subcellular location">
    <subcellularLocation>
        <location evidence="5 6">Cytoplasm</location>
    </subcellularLocation>
</comment>
<dbReference type="Proteomes" id="UP000002482">
    <property type="component" value="Chromosome"/>
</dbReference>
<dbReference type="PANTHER" id="PTHR30008:SF0">
    <property type="entry name" value="EXODEOXYRIBONUCLEASE 7 LARGE SUBUNIT"/>
    <property type="match status" value="1"/>
</dbReference>
<evidence type="ECO:0000259" key="7">
    <source>
        <dbReference type="Pfam" id="PF02601"/>
    </source>
</evidence>
<evidence type="ECO:0000259" key="8">
    <source>
        <dbReference type="Pfam" id="PF13742"/>
    </source>
</evidence>